<organism evidence="1 2">
    <name type="scientific">Candidatus Uhrbacteria bacterium RIFOXYC2_FULL_47_19</name>
    <dbReference type="NCBI Taxonomy" id="1802424"/>
    <lineage>
        <taxon>Bacteria</taxon>
        <taxon>Candidatus Uhriibacteriota</taxon>
    </lineage>
</organism>
<protein>
    <submittedName>
        <fullName evidence="1">Uncharacterized protein</fullName>
    </submittedName>
</protein>
<name>A0A1F7WFM1_9BACT</name>
<gene>
    <name evidence="1" type="ORF">A2480_00290</name>
</gene>
<reference evidence="1 2" key="1">
    <citation type="journal article" date="2016" name="Nat. Commun.">
        <title>Thousands of microbial genomes shed light on interconnected biogeochemical processes in an aquifer system.</title>
        <authorList>
            <person name="Anantharaman K."/>
            <person name="Brown C.T."/>
            <person name="Hug L.A."/>
            <person name="Sharon I."/>
            <person name="Castelle C.J."/>
            <person name="Probst A.J."/>
            <person name="Thomas B.C."/>
            <person name="Singh A."/>
            <person name="Wilkins M.J."/>
            <person name="Karaoz U."/>
            <person name="Brodie E.L."/>
            <person name="Williams K.H."/>
            <person name="Hubbard S.S."/>
            <person name="Banfield J.F."/>
        </authorList>
    </citation>
    <scope>NUCLEOTIDE SEQUENCE [LARGE SCALE GENOMIC DNA]</scope>
</reference>
<evidence type="ECO:0000313" key="1">
    <source>
        <dbReference type="EMBL" id="OGM01634.1"/>
    </source>
</evidence>
<dbReference type="Proteomes" id="UP000176988">
    <property type="component" value="Unassembled WGS sequence"/>
</dbReference>
<comment type="caution">
    <text evidence="1">The sequence shown here is derived from an EMBL/GenBank/DDBJ whole genome shotgun (WGS) entry which is preliminary data.</text>
</comment>
<dbReference type="AlphaFoldDB" id="A0A1F7WFM1"/>
<evidence type="ECO:0000313" key="2">
    <source>
        <dbReference type="Proteomes" id="UP000176988"/>
    </source>
</evidence>
<dbReference type="STRING" id="1802424.A2480_00290"/>
<dbReference type="EMBL" id="MGFG01000002">
    <property type="protein sequence ID" value="OGM01634.1"/>
    <property type="molecule type" value="Genomic_DNA"/>
</dbReference>
<accession>A0A1F7WFM1</accession>
<sequence>MGKPIGIGQSHNLIQALANNIDWSSVDSETAQWIIEHAGEAEITAFINNRAKIIVGEPRFLSINRSKPFNPKKFIGKEWSFWRGPADGDGLSGEIEQDSRSLALTEIDLTKINLKICPVGDEKLLKGEDFLQRLRTNGGISLDAGIFQTFWENPQLFPQKWKEKTNGNTTYIFFLGTVLRDPDGLRYVLCLFWEGVRLGWDCCWLGCEWLAYDPAAVLA</sequence>
<proteinExistence type="predicted"/>